<feature type="transmembrane region" description="Helical" evidence="1">
    <location>
        <begin position="133"/>
        <end position="151"/>
    </location>
</feature>
<dbReference type="EMBL" id="CP015453">
    <property type="protein sequence ID" value="AWH96325.1"/>
    <property type="molecule type" value="Genomic_DNA"/>
</dbReference>
<name>A0AAD0NN76_9ACTN</name>
<dbReference type="AlphaFoldDB" id="A0AAD0NN76"/>
<sequence>MSVEHELEQGTMAYTPGLGRTPRIVAIRLGTAALAAAGTLALARWWPFGSAPGENTVLTLVAAAIGVIALGLTIPKVTEGWPVRVTPAPDAVVIPARRLTIAQPLAVTMFLAGLAGVFGSAGGVEGPRGTSPVGWALVAALCAFGLTYLMVQRPWRRRIELRSDALVLGAGEEASHIPWDDIAAIRQAPLVSTATSGPEHMRAYNAAAITVDRHSDTRRPRTRRLEDHYPTGDLACPFSTLLPALQHLAAHPAARTLLANPDQARRLFTGDLAPTEEKH</sequence>
<keyword evidence="1" id="KW-0472">Membrane</keyword>
<keyword evidence="1" id="KW-0812">Transmembrane</keyword>
<dbReference type="KEGG" id="dpc:A6048_13410"/>
<evidence type="ECO:0000313" key="3">
    <source>
        <dbReference type="Proteomes" id="UP000244903"/>
    </source>
</evidence>
<organism evidence="2 3">
    <name type="scientific">Dietzia psychralcaliphila</name>
    <dbReference type="NCBI Taxonomy" id="139021"/>
    <lineage>
        <taxon>Bacteria</taxon>
        <taxon>Bacillati</taxon>
        <taxon>Actinomycetota</taxon>
        <taxon>Actinomycetes</taxon>
        <taxon>Mycobacteriales</taxon>
        <taxon>Dietziaceae</taxon>
        <taxon>Dietzia</taxon>
    </lineage>
</organism>
<protein>
    <submittedName>
        <fullName evidence="2">Uncharacterized protein</fullName>
    </submittedName>
</protein>
<feature type="transmembrane region" description="Helical" evidence="1">
    <location>
        <begin position="25"/>
        <end position="46"/>
    </location>
</feature>
<proteinExistence type="predicted"/>
<keyword evidence="3" id="KW-1185">Reference proteome</keyword>
<reference evidence="2 3" key="1">
    <citation type="submission" date="2016-04" db="EMBL/GenBank/DDBJ databases">
        <title>Complete genome sequence of the haloalkaliphilic hydrocarbon-degrading bacterium Dietzia psychralcaliphila ILA-1T, isolated from a drain of a fish product-processing plant.</title>
        <authorList>
            <person name="Zhao J."/>
            <person name="Hu B."/>
            <person name="Geng S."/>
            <person name="Nie Y."/>
            <person name="Tang Y."/>
        </authorList>
    </citation>
    <scope>NUCLEOTIDE SEQUENCE [LARGE SCALE GENOMIC DNA]</scope>
    <source>
        <strain evidence="2 3">ILA-1</strain>
    </source>
</reference>
<dbReference type="RefSeq" id="WP_107745954.1">
    <property type="nucleotide sequence ID" value="NZ_CP015453.1"/>
</dbReference>
<evidence type="ECO:0000313" key="2">
    <source>
        <dbReference type="EMBL" id="AWH96325.1"/>
    </source>
</evidence>
<feature type="transmembrane region" description="Helical" evidence="1">
    <location>
        <begin position="58"/>
        <end position="78"/>
    </location>
</feature>
<evidence type="ECO:0000256" key="1">
    <source>
        <dbReference type="SAM" id="Phobius"/>
    </source>
</evidence>
<gene>
    <name evidence="2" type="ORF">A6048_13410</name>
</gene>
<dbReference type="Proteomes" id="UP000244903">
    <property type="component" value="Chromosome"/>
</dbReference>
<feature type="transmembrane region" description="Helical" evidence="1">
    <location>
        <begin position="99"/>
        <end position="121"/>
    </location>
</feature>
<accession>A0AAD0NN76</accession>
<keyword evidence="1" id="KW-1133">Transmembrane helix</keyword>